<protein>
    <submittedName>
        <fullName evidence="2">E3 ubiquitin-protein ligase</fullName>
    </submittedName>
</protein>
<name>A0ABD1TRG3_9LAMI</name>
<dbReference type="Proteomes" id="UP001604277">
    <property type="component" value="Unassembled WGS sequence"/>
</dbReference>
<sequence>MEIVARICITRVRFSGWPSRRGIQLASQFISSEGFLYGNSESEAGGGKHISSHSSSSFGPTTRATKRDCLSTSNAATACSSTTSTISTRSRAVTQSKDSVVSSTLMDPTPEAFAVSASTTRGRRGKNLSNQNSDNKDNTNLNKGKEKEHESRVRDRDKEIERSSGLNINSHVGDDDDNDSEEGAGILQQNMTKLYTKSDEIVSI</sequence>
<comment type="caution">
    <text evidence="2">The sequence shown here is derived from an EMBL/GenBank/DDBJ whole genome shotgun (WGS) entry which is preliminary data.</text>
</comment>
<evidence type="ECO:0000256" key="1">
    <source>
        <dbReference type="SAM" id="MobiDB-lite"/>
    </source>
</evidence>
<dbReference type="EMBL" id="JBFOLJ010000008">
    <property type="protein sequence ID" value="KAL2515319.1"/>
    <property type="molecule type" value="Genomic_DNA"/>
</dbReference>
<feature type="compositionally biased region" description="Basic and acidic residues" evidence="1">
    <location>
        <begin position="143"/>
        <end position="162"/>
    </location>
</feature>
<feature type="region of interest" description="Disordered" evidence="1">
    <location>
        <begin position="43"/>
        <end position="65"/>
    </location>
</feature>
<evidence type="ECO:0000313" key="2">
    <source>
        <dbReference type="EMBL" id="KAL2515319.1"/>
    </source>
</evidence>
<feature type="region of interest" description="Disordered" evidence="1">
    <location>
        <begin position="80"/>
        <end position="183"/>
    </location>
</feature>
<feature type="compositionally biased region" description="Low complexity" evidence="1">
    <location>
        <begin position="80"/>
        <end position="94"/>
    </location>
</feature>
<gene>
    <name evidence="2" type="ORF">Fot_29290</name>
</gene>
<evidence type="ECO:0000313" key="3">
    <source>
        <dbReference type="Proteomes" id="UP001604277"/>
    </source>
</evidence>
<dbReference type="AlphaFoldDB" id="A0ABD1TRG3"/>
<feature type="compositionally biased region" description="Polar residues" evidence="1">
    <location>
        <begin position="127"/>
        <end position="142"/>
    </location>
</feature>
<reference evidence="3" key="1">
    <citation type="submission" date="2024-07" db="EMBL/GenBank/DDBJ databases">
        <title>Two chromosome-level genome assemblies of Korean endemic species Abeliophyllum distichum and Forsythia ovata (Oleaceae).</title>
        <authorList>
            <person name="Jang H."/>
        </authorList>
    </citation>
    <scope>NUCLEOTIDE SEQUENCE [LARGE SCALE GENOMIC DNA]</scope>
</reference>
<proteinExistence type="predicted"/>
<organism evidence="2 3">
    <name type="scientific">Forsythia ovata</name>
    <dbReference type="NCBI Taxonomy" id="205694"/>
    <lineage>
        <taxon>Eukaryota</taxon>
        <taxon>Viridiplantae</taxon>
        <taxon>Streptophyta</taxon>
        <taxon>Embryophyta</taxon>
        <taxon>Tracheophyta</taxon>
        <taxon>Spermatophyta</taxon>
        <taxon>Magnoliopsida</taxon>
        <taxon>eudicotyledons</taxon>
        <taxon>Gunneridae</taxon>
        <taxon>Pentapetalae</taxon>
        <taxon>asterids</taxon>
        <taxon>lamiids</taxon>
        <taxon>Lamiales</taxon>
        <taxon>Oleaceae</taxon>
        <taxon>Forsythieae</taxon>
        <taxon>Forsythia</taxon>
    </lineage>
</organism>
<feature type="compositionally biased region" description="Polar residues" evidence="1">
    <location>
        <begin position="95"/>
        <end position="106"/>
    </location>
</feature>
<accession>A0ABD1TRG3</accession>
<keyword evidence="3" id="KW-1185">Reference proteome</keyword>